<proteinExistence type="predicted"/>
<gene>
    <name evidence="1" type="ORF">SCY_5901</name>
</gene>
<sequence length="107" mass="11738">MIVNNTHVLTLPLYTTTTTTTHHMPYSPSFILILHTHTDATVYTISNLPYFHTPLHGPSLTKSVPNALTSLCTALASVVYTLCHLPIKPMIIHILISISHSAVPNIV</sequence>
<accession>A6ZX74</accession>
<comment type="caution">
    <text evidence="1">The sequence shown here is derived from an EMBL/GenBank/DDBJ whole genome shotgun (WGS) entry which is preliminary data.</text>
</comment>
<dbReference type="EMBL" id="AAFW02000135">
    <property type="protein sequence ID" value="EDN61316.1"/>
    <property type="molecule type" value="Genomic_DNA"/>
</dbReference>
<evidence type="ECO:0000313" key="2">
    <source>
        <dbReference type="Proteomes" id="UP000007060"/>
    </source>
</evidence>
<dbReference type="HOGENOM" id="CLU_2252166_0_0_1"/>
<name>A6ZX74_YEAS7</name>
<evidence type="ECO:0000313" key="1">
    <source>
        <dbReference type="EMBL" id="EDN61316.1"/>
    </source>
</evidence>
<organism evidence="1 2">
    <name type="scientific">Saccharomyces cerevisiae (strain YJM789)</name>
    <name type="common">Baker's yeast</name>
    <dbReference type="NCBI Taxonomy" id="307796"/>
    <lineage>
        <taxon>Eukaryota</taxon>
        <taxon>Fungi</taxon>
        <taxon>Dikarya</taxon>
        <taxon>Ascomycota</taxon>
        <taxon>Saccharomycotina</taxon>
        <taxon>Saccharomycetes</taxon>
        <taxon>Saccharomycetales</taxon>
        <taxon>Saccharomycetaceae</taxon>
        <taxon>Saccharomyces</taxon>
    </lineage>
</organism>
<dbReference type="AlphaFoldDB" id="A6ZX74"/>
<reference evidence="1 2" key="1">
    <citation type="journal article" date="2007" name="Proc. Natl. Acad. Sci. U.S.A.">
        <title>Genome sequencing and comparative analysis of Saccharomyces cerevisiae strain YJM789.</title>
        <authorList>
            <person name="Wei W."/>
            <person name="McCusker J.H."/>
            <person name="Hyman R.W."/>
            <person name="Jones T."/>
            <person name="Ning Y."/>
            <person name="Cao Z."/>
            <person name="Gu Z."/>
            <person name="Bruno D."/>
            <person name="Miranda M."/>
            <person name="Nguyen M."/>
            <person name="Wilhelmy J."/>
            <person name="Komp C."/>
            <person name="Tamse R."/>
            <person name="Wang X."/>
            <person name="Jia P."/>
            <person name="Luedi P."/>
            <person name="Oefner P.J."/>
            <person name="David L."/>
            <person name="Dietrich F.S."/>
            <person name="Li Y."/>
            <person name="Davis R.W."/>
            <person name="Steinmetz L.M."/>
        </authorList>
    </citation>
    <scope>NUCLEOTIDE SEQUENCE [LARGE SCALE GENOMIC DNA]</scope>
    <source>
        <strain evidence="1 2">YJM789</strain>
    </source>
</reference>
<dbReference type="Proteomes" id="UP000007060">
    <property type="component" value="Unassembled WGS sequence"/>
</dbReference>
<protein>
    <submittedName>
        <fullName evidence="1">Uncharacterized protein</fullName>
    </submittedName>
</protein>